<dbReference type="OrthoDB" id="10249667at2759"/>
<feature type="region of interest" description="Disordered" evidence="4">
    <location>
        <begin position="1"/>
        <end position="20"/>
    </location>
</feature>
<dbReference type="PANTHER" id="PTHR22798">
    <property type="entry name" value="MCT-1 PROTEIN"/>
    <property type="match status" value="1"/>
</dbReference>
<dbReference type="InterPro" id="IPR015947">
    <property type="entry name" value="PUA-like_sf"/>
</dbReference>
<dbReference type="PROSITE" id="PS50890">
    <property type="entry name" value="PUA"/>
    <property type="match status" value="1"/>
</dbReference>
<dbReference type="GO" id="GO:0005737">
    <property type="term" value="C:cytoplasm"/>
    <property type="evidence" value="ECO:0007669"/>
    <property type="project" value="UniProtKB-SubCell"/>
</dbReference>
<feature type="compositionally biased region" description="Basic and acidic residues" evidence="4">
    <location>
        <begin position="1"/>
        <end position="15"/>
    </location>
</feature>
<dbReference type="NCBIfam" id="TIGR00451">
    <property type="entry name" value="unchar_dom_2"/>
    <property type="match status" value="1"/>
</dbReference>
<evidence type="ECO:0000256" key="4">
    <source>
        <dbReference type="SAM" id="MobiDB-lite"/>
    </source>
</evidence>
<dbReference type="EnsemblProtists" id="EKX48234">
    <property type="protein sequence ID" value="EKX48234"/>
    <property type="gene ID" value="GUITHDRAFT_86059"/>
</dbReference>
<evidence type="ECO:0000256" key="1">
    <source>
        <dbReference type="ARBA" id="ARBA00004496"/>
    </source>
</evidence>
<dbReference type="Pfam" id="PF17832">
    <property type="entry name" value="Pre-PUA"/>
    <property type="match status" value="1"/>
</dbReference>
<sequence>MFKKFSNEEVKDKSKIKSSQQRAIRQAIQDQYPSLDPYFENVMPKKSEIQLAKCEGKINLVMIDGEPVFYNVRDGPYYPTLRVHHQYPFMMPTMRVDKGAIKFVLSGANIMCPGLTHKNVVEELANKPVDNNTPVAILAEGKEHALAIGHTQMSSQDIIQVNKGIGVNVVHHLNDGLWKTPKLD</sequence>
<evidence type="ECO:0000256" key="3">
    <source>
        <dbReference type="PIRNR" id="PIRNR005067"/>
    </source>
</evidence>
<dbReference type="InterPro" id="IPR016437">
    <property type="entry name" value="MCT-1/Tma20"/>
</dbReference>
<dbReference type="Pfam" id="PF26292">
    <property type="entry name" value="PUA_elF2D"/>
    <property type="match status" value="1"/>
</dbReference>
<dbReference type="EMBL" id="JH992986">
    <property type="protein sequence ID" value="EKX48234.1"/>
    <property type="molecule type" value="Genomic_DNA"/>
</dbReference>
<dbReference type="InterPro" id="IPR048248">
    <property type="entry name" value="PUA_eIF2d-like"/>
</dbReference>
<dbReference type="CDD" id="cd11609">
    <property type="entry name" value="MCT1_N"/>
    <property type="match status" value="1"/>
</dbReference>
<evidence type="ECO:0000313" key="7">
    <source>
        <dbReference type="EnsemblProtists" id="EKX48234"/>
    </source>
</evidence>
<evidence type="ECO:0000313" key="8">
    <source>
        <dbReference type="Proteomes" id="UP000011087"/>
    </source>
</evidence>
<organism evidence="6">
    <name type="scientific">Guillardia theta (strain CCMP2712)</name>
    <name type="common">Cryptophyte</name>
    <dbReference type="NCBI Taxonomy" id="905079"/>
    <lineage>
        <taxon>Eukaryota</taxon>
        <taxon>Cryptophyceae</taxon>
        <taxon>Pyrenomonadales</taxon>
        <taxon>Geminigeraceae</taxon>
        <taxon>Guillardia</taxon>
    </lineage>
</organism>
<reference evidence="7" key="3">
    <citation type="submission" date="2016-03" db="UniProtKB">
        <authorList>
            <consortium name="EnsemblProtists"/>
        </authorList>
    </citation>
    <scope>IDENTIFICATION</scope>
</reference>
<dbReference type="PIRSF" id="PIRSF005067">
    <property type="entry name" value="Tma_RNA-bind_prd"/>
    <property type="match status" value="1"/>
</dbReference>
<feature type="domain" description="PUA" evidence="5">
    <location>
        <begin position="92"/>
        <end position="174"/>
    </location>
</feature>
<dbReference type="GeneID" id="17305061"/>
<gene>
    <name evidence="6" type="ORF">GUITHDRAFT_86059</name>
</gene>
<dbReference type="HOGENOM" id="CLU_090468_0_1_1"/>
<name>L1JJA7_GUITC</name>
<dbReference type="PANTHER" id="PTHR22798:SF0">
    <property type="entry name" value="MALIGNANT T-CELL-AMPLIFIED SEQUENCE 1"/>
    <property type="match status" value="1"/>
</dbReference>
<dbReference type="RefSeq" id="XP_005835214.1">
    <property type="nucleotide sequence ID" value="XM_005835157.1"/>
</dbReference>
<comment type="subcellular location">
    <subcellularLocation>
        <location evidence="1 3">Cytoplasm</location>
    </subcellularLocation>
</comment>
<dbReference type="Gene3D" id="3.10.400.20">
    <property type="match status" value="1"/>
</dbReference>
<dbReference type="InterPro" id="IPR002478">
    <property type="entry name" value="PUA"/>
</dbReference>
<protein>
    <recommendedName>
        <fullName evidence="5">PUA domain-containing protein</fullName>
    </recommendedName>
</protein>
<dbReference type="GO" id="GO:0003723">
    <property type="term" value="F:RNA binding"/>
    <property type="evidence" value="ECO:0007669"/>
    <property type="project" value="InterPro"/>
</dbReference>
<reference evidence="8" key="2">
    <citation type="submission" date="2012-11" db="EMBL/GenBank/DDBJ databases">
        <authorList>
            <person name="Kuo A."/>
            <person name="Curtis B.A."/>
            <person name="Tanifuji G."/>
            <person name="Burki F."/>
            <person name="Gruber A."/>
            <person name="Irimia M."/>
            <person name="Maruyama S."/>
            <person name="Arias M.C."/>
            <person name="Ball S.G."/>
            <person name="Gile G.H."/>
            <person name="Hirakawa Y."/>
            <person name="Hopkins J.F."/>
            <person name="Rensing S.A."/>
            <person name="Schmutz J."/>
            <person name="Symeonidi A."/>
            <person name="Elias M."/>
            <person name="Eveleigh R.J."/>
            <person name="Herman E.K."/>
            <person name="Klute M.J."/>
            <person name="Nakayama T."/>
            <person name="Obornik M."/>
            <person name="Reyes-Prieto A."/>
            <person name="Armbrust E.V."/>
            <person name="Aves S.J."/>
            <person name="Beiko R.G."/>
            <person name="Coutinho P."/>
            <person name="Dacks J.B."/>
            <person name="Durnford D.G."/>
            <person name="Fast N.M."/>
            <person name="Green B.R."/>
            <person name="Grisdale C."/>
            <person name="Hempe F."/>
            <person name="Henrissat B."/>
            <person name="Hoppner M.P."/>
            <person name="Ishida K.-I."/>
            <person name="Kim E."/>
            <person name="Koreny L."/>
            <person name="Kroth P.G."/>
            <person name="Liu Y."/>
            <person name="Malik S.-B."/>
            <person name="Maier U.G."/>
            <person name="McRose D."/>
            <person name="Mock T."/>
            <person name="Neilson J.A."/>
            <person name="Onodera N.T."/>
            <person name="Poole A.M."/>
            <person name="Pritham E.J."/>
            <person name="Richards T.A."/>
            <person name="Rocap G."/>
            <person name="Roy S.W."/>
            <person name="Sarai C."/>
            <person name="Schaack S."/>
            <person name="Shirato S."/>
            <person name="Slamovits C.H."/>
            <person name="Spencer D.F."/>
            <person name="Suzuki S."/>
            <person name="Worden A.Z."/>
            <person name="Zauner S."/>
            <person name="Barry K."/>
            <person name="Bell C."/>
            <person name="Bharti A.K."/>
            <person name="Crow J.A."/>
            <person name="Grimwood J."/>
            <person name="Kramer R."/>
            <person name="Lindquist E."/>
            <person name="Lucas S."/>
            <person name="Salamov A."/>
            <person name="McFadden G.I."/>
            <person name="Lane C.E."/>
            <person name="Keeling P.J."/>
            <person name="Gray M.W."/>
            <person name="Grigoriev I.V."/>
            <person name="Archibald J.M."/>
        </authorList>
    </citation>
    <scope>NUCLEOTIDE SEQUENCE</scope>
    <source>
        <strain evidence="8">CCMP2712</strain>
    </source>
</reference>
<keyword evidence="2 3" id="KW-0963">Cytoplasm</keyword>
<dbReference type="SMART" id="SM00359">
    <property type="entry name" value="PUA"/>
    <property type="match status" value="1"/>
</dbReference>
<dbReference type="Proteomes" id="UP000011087">
    <property type="component" value="Unassembled WGS sequence"/>
</dbReference>
<evidence type="ECO:0000259" key="5">
    <source>
        <dbReference type="SMART" id="SM00359"/>
    </source>
</evidence>
<accession>L1JJA7</accession>
<reference evidence="6 8" key="1">
    <citation type="journal article" date="2012" name="Nature">
        <title>Algal genomes reveal evolutionary mosaicism and the fate of nucleomorphs.</title>
        <authorList>
            <consortium name="DOE Joint Genome Institute"/>
            <person name="Curtis B.A."/>
            <person name="Tanifuji G."/>
            <person name="Burki F."/>
            <person name="Gruber A."/>
            <person name="Irimia M."/>
            <person name="Maruyama S."/>
            <person name="Arias M.C."/>
            <person name="Ball S.G."/>
            <person name="Gile G.H."/>
            <person name="Hirakawa Y."/>
            <person name="Hopkins J.F."/>
            <person name="Kuo A."/>
            <person name="Rensing S.A."/>
            <person name="Schmutz J."/>
            <person name="Symeonidi A."/>
            <person name="Elias M."/>
            <person name="Eveleigh R.J."/>
            <person name="Herman E.K."/>
            <person name="Klute M.J."/>
            <person name="Nakayama T."/>
            <person name="Obornik M."/>
            <person name="Reyes-Prieto A."/>
            <person name="Armbrust E.V."/>
            <person name="Aves S.J."/>
            <person name="Beiko R.G."/>
            <person name="Coutinho P."/>
            <person name="Dacks J.B."/>
            <person name="Durnford D.G."/>
            <person name="Fast N.M."/>
            <person name="Green B.R."/>
            <person name="Grisdale C.J."/>
            <person name="Hempel F."/>
            <person name="Henrissat B."/>
            <person name="Hoppner M.P."/>
            <person name="Ishida K."/>
            <person name="Kim E."/>
            <person name="Koreny L."/>
            <person name="Kroth P.G."/>
            <person name="Liu Y."/>
            <person name="Malik S.B."/>
            <person name="Maier U.G."/>
            <person name="McRose D."/>
            <person name="Mock T."/>
            <person name="Neilson J.A."/>
            <person name="Onodera N.T."/>
            <person name="Poole A.M."/>
            <person name="Pritham E.J."/>
            <person name="Richards T.A."/>
            <person name="Rocap G."/>
            <person name="Roy S.W."/>
            <person name="Sarai C."/>
            <person name="Schaack S."/>
            <person name="Shirato S."/>
            <person name="Slamovits C.H."/>
            <person name="Spencer D.F."/>
            <person name="Suzuki S."/>
            <person name="Worden A.Z."/>
            <person name="Zauner S."/>
            <person name="Barry K."/>
            <person name="Bell C."/>
            <person name="Bharti A.K."/>
            <person name="Crow J.A."/>
            <person name="Grimwood J."/>
            <person name="Kramer R."/>
            <person name="Lindquist E."/>
            <person name="Lucas S."/>
            <person name="Salamov A."/>
            <person name="McFadden G.I."/>
            <person name="Lane C.E."/>
            <person name="Keeling P.J."/>
            <person name="Gray M.W."/>
            <person name="Grigoriev I.V."/>
            <person name="Archibald J.M."/>
        </authorList>
    </citation>
    <scope>NUCLEOTIDE SEQUENCE</scope>
    <source>
        <strain evidence="6 8">CCMP2712</strain>
    </source>
</reference>
<dbReference type="FunFam" id="3.10.400.20:FF:000001">
    <property type="entry name" value="Malignant T-cell-amplified sequence 1"/>
    <property type="match status" value="1"/>
</dbReference>
<dbReference type="CDD" id="cd21155">
    <property type="entry name" value="PUA_MCTS-1-like"/>
    <property type="match status" value="1"/>
</dbReference>
<dbReference type="AlphaFoldDB" id="L1JJA7"/>
<dbReference type="KEGG" id="gtt:GUITHDRAFT_86059"/>
<proteinExistence type="predicted"/>
<dbReference type="eggNOG" id="KOG2523">
    <property type="taxonomic scope" value="Eukaryota"/>
</dbReference>
<dbReference type="PaxDb" id="55529-EKX48234"/>
<dbReference type="SUPFAM" id="SSF88697">
    <property type="entry name" value="PUA domain-like"/>
    <property type="match status" value="1"/>
</dbReference>
<keyword evidence="8" id="KW-1185">Reference proteome</keyword>
<evidence type="ECO:0000256" key="2">
    <source>
        <dbReference type="ARBA" id="ARBA00022490"/>
    </source>
</evidence>
<dbReference type="STRING" id="905079.L1JJA7"/>
<dbReference type="InterPro" id="IPR004521">
    <property type="entry name" value="Uncharacterised_CHP00451"/>
</dbReference>
<evidence type="ECO:0000313" key="6">
    <source>
        <dbReference type="EMBL" id="EKX48234.1"/>
    </source>
</evidence>
<dbReference type="OMA" id="GVENIHY"/>
<dbReference type="InterPro" id="IPR041366">
    <property type="entry name" value="Pre-PUA"/>
</dbReference>
<dbReference type="GO" id="GO:0001731">
    <property type="term" value="P:formation of translation preinitiation complex"/>
    <property type="evidence" value="ECO:0007669"/>
    <property type="project" value="TreeGrafter"/>
</dbReference>